<dbReference type="ExpressionAtlas" id="A5BQ13">
    <property type="expression patterns" value="baseline and differential"/>
</dbReference>
<dbReference type="PANTHER" id="PTHR42673">
    <property type="entry name" value="MALEYLACETOACETATE ISOMERASE"/>
    <property type="match status" value="1"/>
</dbReference>
<accession>A5BQ13</accession>
<evidence type="ECO:0000313" key="2">
    <source>
        <dbReference type="EMBL" id="CAN81353.1"/>
    </source>
</evidence>
<dbReference type="AlphaFoldDB" id="A5BQ13"/>
<dbReference type="Gene3D" id="3.40.30.10">
    <property type="entry name" value="Glutaredoxin"/>
    <property type="match status" value="1"/>
</dbReference>
<proteinExistence type="predicted"/>
<evidence type="ECO:0000259" key="1">
    <source>
        <dbReference type="PROSITE" id="PS50404"/>
    </source>
</evidence>
<gene>
    <name evidence="2" type="ORF">VITISV_003395</name>
</gene>
<dbReference type="SUPFAM" id="SSF52833">
    <property type="entry name" value="Thioredoxin-like"/>
    <property type="match status" value="1"/>
</dbReference>
<dbReference type="EMBL" id="AM467125">
    <property type="protein sequence ID" value="CAN81353.1"/>
    <property type="molecule type" value="Genomic_DNA"/>
</dbReference>
<sequence>MARKQMKCLRKSKRPSIARIIEQSKCKMKSKISTPVELIEDLEELKSSYQSLKEVETKFSKLNPLNFVPALVDGDIVVADSFAILMYLEEKYPQHPLLPQDLHKRAINYQGYNWSEVYEVIAFKVEF</sequence>
<reference evidence="2" key="1">
    <citation type="journal article" date="2007" name="PLoS ONE">
        <title>The first genome sequence of an elite grapevine cultivar (Pinot noir Vitis vinifera L.): coping with a highly heterozygous genome.</title>
        <authorList>
            <person name="Velasco R."/>
            <person name="Zharkikh A."/>
            <person name="Troggio M."/>
            <person name="Cartwright D.A."/>
            <person name="Cestaro A."/>
            <person name="Pruss D."/>
            <person name="Pindo M."/>
            <person name="FitzGerald L.M."/>
            <person name="Vezzulli S."/>
            <person name="Reid J."/>
            <person name="Malacarne G."/>
            <person name="Iliev D."/>
            <person name="Coppola G."/>
            <person name="Wardell B."/>
            <person name="Micheletti D."/>
            <person name="Macalma T."/>
            <person name="Facci M."/>
            <person name="Mitchell J.T."/>
            <person name="Perazzolli M."/>
            <person name="Eldredge G."/>
            <person name="Gatto P."/>
            <person name="Oyzerski R."/>
            <person name="Moretto M."/>
            <person name="Gutin N."/>
            <person name="Stefanini M."/>
            <person name="Chen Y."/>
            <person name="Segala C."/>
            <person name="Davenport C."/>
            <person name="Dematte L."/>
            <person name="Mraz A."/>
            <person name="Battilana J."/>
            <person name="Stormo K."/>
            <person name="Costa F."/>
            <person name="Tao Q."/>
            <person name="Si-Ammour A."/>
            <person name="Harkins T."/>
            <person name="Lackey A."/>
            <person name="Perbost C."/>
            <person name="Taillon B."/>
            <person name="Stella A."/>
            <person name="Solovyev V."/>
            <person name="Fawcett J.A."/>
            <person name="Sterck L."/>
            <person name="Vandepoele K."/>
            <person name="Grando S.M."/>
            <person name="Toppo S."/>
            <person name="Moser C."/>
            <person name="Lanchbury J."/>
            <person name="Bogden R."/>
            <person name="Skolnick M."/>
            <person name="Sgaramella V."/>
            <person name="Bhatnagar S.K."/>
            <person name="Fontana P."/>
            <person name="Gutin A."/>
            <person name="Van de Peer Y."/>
            <person name="Salamini F."/>
            <person name="Viola R."/>
        </authorList>
    </citation>
    <scope>NUCLEOTIDE SEQUENCE</scope>
</reference>
<dbReference type="PANTHER" id="PTHR42673:SF4">
    <property type="entry name" value="MALEYLACETOACETATE ISOMERASE"/>
    <property type="match status" value="1"/>
</dbReference>
<dbReference type="Pfam" id="PF13417">
    <property type="entry name" value="GST_N_3"/>
    <property type="match status" value="1"/>
</dbReference>
<dbReference type="InterPro" id="IPR036249">
    <property type="entry name" value="Thioredoxin-like_sf"/>
</dbReference>
<organism evidence="2">
    <name type="scientific">Vitis vinifera</name>
    <name type="common">Grape</name>
    <dbReference type="NCBI Taxonomy" id="29760"/>
    <lineage>
        <taxon>Eukaryota</taxon>
        <taxon>Viridiplantae</taxon>
        <taxon>Streptophyta</taxon>
        <taxon>Embryophyta</taxon>
        <taxon>Tracheophyta</taxon>
        <taxon>Spermatophyta</taxon>
        <taxon>Magnoliopsida</taxon>
        <taxon>eudicotyledons</taxon>
        <taxon>Gunneridae</taxon>
        <taxon>Pentapetalae</taxon>
        <taxon>rosids</taxon>
        <taxon>Vitales</taxon>
        <taxon>Vitaceae</taxon>
        <taxon>Viteae</taxon>
        <taxon>Vitis</taxon>
    </lineage>
</organism>
<protein>
    <recommendedName>
        <fullName evidence="1">GST N-terminal domain-containing protein</fullName>
    </recommendedName>
</protein>
<dbReference type="PROSITE" id="PS50404">
    <property type="entry name" value="GST_NTER"/>
    <property type="match status" value="1"/>
</dbReference>
<name>A5BQ13_VITVI</name>
<dbReference type="InterPro" id="IPR004045">
    <property type="entry name" value="Glutathione_S-Trfase_N"/>
</dbReference>
<feature type="domain" description="GST N-terminal" evidence="1">
    <location>
        <begin position="1"/>
        <end position="96"/>
    </location>
</feature>